<dbReference type="GO" id="GO:0015421">
    <property type="term" value="F:ABC-type oligopeptide transporter activity"/>
    <property type="evidence" value="ECO:0007669"/>
    <property type="project" value="TreeGrafter"/>
</dbReference>
<keyword evidence="3" id="KW-0547">Nucleotide-binding</keyword>
<dbReference type="CDD" id="cd18547">
    <property type="entry name" value="ABC_6TM_Tm288_like"/>
    <property type="match status" value="1"/>
</dbReference>
<dbReference type="PANTHER" id="PTHR43394">
    <property type="entry name" value="ATP-DEPENDENT PERMEASE MDL1, MITOCHONDRIAL"/>
    <property type="match status" value="1"/>
</dbReference>
<feature type="transmembrane region" description="Helical" evidence="7">
    <location>
        <begin position="134"/>
        <end position="154"/>
    </location>
</feature>
<evidence type="ECO:0000256" key="4">
    <source>
        <dbReference type="ARBA" id="ARBA00022840"/>
    </source>
</evidence>
<feature type="domain" description="ABC transporter" evidence="8">
    <location>
        <begin position="337"/>
        <end position="570"/>
    </location>
</feature>
<dbReference type="GO" id="GO:0005886">
    <property type="term" value="C:plasma membrane"/>
    <property type="evidence" value="ECO:0007669"/>
    <property type="project" value="UniProtKB-SubCell"/>
</dbReference>
<dbReference type="PANTHER" id="PTHR43394:SF1">
    <property type="entry name" value="ATP-BINDING CASSETTE SUB-FAMILY B MEMBER 10, MITOCHONDRIAL"/>
    <property type="match status" value="1"/>
</dbReference>
<dbReference type="Gene3D" id="3.40.50.300">
    <property type="entry name" value="P-loop containing nucleotide triphosphate hydrolases"/>
    <property type="match status" value="1"/>
</dbReference>
<dbReference type="SUPFAM" id="SSF90123">
    <property type="entry name" value="ABC transporter transmembrane region"/>
    <property type="match status" value="1"/>
</dbReference>
<evidence type="ECO:0000259" key="9">
    <source>
        <dbReference type="PROSITE" id="PS50929"/>
    </source>
</evidence>
<evidence type="ECO:0000313" key="11">
    <source>
        <dbReference type="Proteomes" id="UP000823633"/>
    </source>
</evidence>
<dbReference type="PROSITE" id="PS50929">
    <property type="entry name" value="ABC_TM1F"/>
    <property type="match status" value="1"/>
</dbReference>
<sequence length="579" mass="63818">MYKESLRRTLSYLSHCRGRFILSILMTLAYVLSSLYIPLLAGQAIDLLTGAGEVDFGLLTGRLFAILLTACLCFLSQYILSRLNNSIVYSVARRLRNDAFDKVGSLPFSFLDSHRQGDVVARVISDVDQVADGLLLGFSQALSAIMTIAVTIWYLFSLDWIMALVVILLSPLSLVVASFIARRTHRHFKETADRRSIQTDLTDEYITATGEVLCYNLQNEFQARFSQVNAQWADSSLKGTFYSSLVNPATRAVNSVVYACAALAGSFLAIQGRLSVGGLTSALSYATQYTKPFNDITGVVTELQNALVCASRIFSLLDEEDVVDDGRKELPDGPLSVSFRKVFFSYVKGQDLIRDFSLDIASGMHVAIVGPTGAGKSTVINLLMRYYEIDSGSILIDGIPIDEVKLSSLRLSFGSVLQDSFIRKASVRENIAMGRDFSDDEIVEACRRAHVHEIIMRLENGYDTVLDDDEGLLSAGERQLIAIARCMVDLPNLLILDEATSSIDTRTEGLIQASFNEMTRGRTSFVVAHRLSTIRNADIILVMKDGDIVESGRHEELLAKGGFYSELYRSQYATGGGEC</sequence>
<evidence type="ECO:0000259" key="8">
    <source>
        <dbReference type="PROSITE" id="PS50893"/>
    </source>
</evidence>
<protein>
    <submittedName>
        <fullName evidence="10">ABC transporter ATP-binding protein</fullName>
    </submittedName>
</protein>
<evidence type="ECO:0000256" key="5">
    <source>
        <dbReference type="ARBA" id="ARBA00022989"/>
    </source>
</evidence>
<accession>A0A9D9E8M3</accession>
<reference evidence="10" key="1">
    <citation type="submission" date="2020-10" db="EMBL/GenBank/DDBJ databases">
        <authorList>
            <person name="Gilroy R."/>
        </authorList>
    </citation>
    <scope>NUCLEOTIDE SEQUENCE</scope>
    <source>
        <strain evidence="10">11167</strain>
    </source>
</reference>
<proteinExistence type="predicted"/>
<evidence type="ECO:0000256" key="1">
    <source>
        <dbReference type="ARBA" id="ARBA00004651"/>
    </source>
</evidence>
<dbReference type="GO" id="GO:0016887">
    <property type="term" value="F:ATP hydrolysis activity"/>
    <property type="evidence" value="ECO:0007669"/>
    <property type="project" value="InterPro"/>
</dbReference>
<dbReference type="PROSITE" id="PS50893">
    <property type="entry name" value="ABC_TRANSPORTER_2"/>
    <property type="match status" value="1"/>
</dbReference>
<feature type="transmembrane region" description="Helical" evidence="7">
    <location>
        <begin position="160"/>
        <end position="181"/>
    </location>
</feature>
<evidence type="ECO:0000313" key="10">
    <source>
        <dbReference type="EMBL" id="MBO8443038.1"/>
    </source>
</evidence>
<dbReference type="FunFam" id="3.40.50.300:FF:000218">
    <property type="entry name" value="Multidrug ABC transporter ATP-binding protein"/>
    <property type="match status" value="1"/>
</dbReference>
<dbReference type="EMBL" id="JADIMU010000029">
    <property type="protein sequence ID" value="MBO8443038.1"/>
    <property type="molecule type" value="Genomic_DNA"/>
</dbReference>
<keyword evidence="6 7" id="KW-0472">Membrane</keyword>
<evidence type="ECO:0000256" key="6">
    <source>
        <dbReference type="ARBA" id="ARBA00023136"/>
    </source>
</evidence>
<dbReference type="Gene3D" id="1.20.1560.10">
    <property type="entry name" value="ABC transporter type 1, transmembrane domain"/>
    <property type="match status" value="1"/>
</dbReference>
<dbReference type="Proteomes" id="UP000823633">
    <property type="component" value="Unassembled WGS sequence"/>
</dbReference>
<dbReference type="Pfam" id="PF00664">
    <property type="entry name" value="ABC_membrane"/>
    <property type="match status" value="1"/>
</dbReference>
<feature type="transmembrane region" description="Helical" evidence="7">
    <location>
        <begin position="59"/>
        <end position="80"/>
    </location>
</feature>
<comment type="caution">
    <text evidence="10">The sequence shown here is derived from an EMBL/GenBank/DDBJ whole genome shotgun (WGS) entry which is preliminary data.</text>
</comment>
<dbReference type="InterPro" id="IPR017871">
    <property type="entry name" value="ABC_transporter-like_CS"/>
</dbReference>
<comment type="subcellular location">
    <subcellularLocation>
        <location evidence="1">Cell membrane</location>
        <topology evidence="1">Multi-pass membrane protein</topology>
    </subcellularLocation>
</comment>
<feature type="domain" description="ABC transmembrane type-1" evidence="9">
    <location>
        <begin position="21"/>
        <end position="305"/>
    </location>
</feature>
<name>A0A9D9E8M3_9SPIR</name>
<dbReference type="SMART" id="SM00382">
    <property type="entry name" value="AAA"/>
    <property type="match status" value="1"/>
</dbReference>
<gene>
    <name evidence="10" type="ORF">IAC42_04690</name>
</gene>
<dbReference type="InterPro" id="IPR039421">
    <property type="entry name" value="Type_1_exporter"/>
</dbReference>
<dbReference type="InterPro" id="IPR003593">
    <property type="entry name" value="AAA+_ATPase"/>
</dbReference>
<dbReference type="GO" id="GO:0005524">
    <property type="term" value="F:ATP binding"/>
    <property type="evidence" value="ECO:0007669"/>
    <property type="project" value="UniProtKB-KW"/>
</dbReference>
<keyword evidence="4 10" id="KW-0067">ATP-binding</keyword>
<evidence type="ECO:0000256" key="2">
    <source>
        <dbReference type="ARBA" id="ARBA00022692"/>
    </source>
</evidence>
<feature type="transmembrane region" description="Helical" evidence="7">
    <location>
        <begin position="20"/>
        <end position="39"/>
    </location>
</feature>
<dbReference type="InterPro" id="IPR003439">
    <property type="entry name" value="ABC_transporter-like_ATP-bd"/>
</dbReference>
<evidence type="ECO:0000256" key="7">
    <source>
        <dbReference type="SAM" id="Phobius"/>
    </source>
</evidence>
<keyword evidence="2 7" id="KW-0812">Transmembrane</keyword>
<reference evidence="10" key="2">
    <citation type="journal article" date="2021" name="PeerJ">
        <title>Extensive microbial diversity within the chicken gut microbiome revealed by metagenomics and culture.</title>
        <authorList>
            <person name="Gilroy R."/>
            <person name="Ravi A."/>
            <person name="Getino M."/>
            <person name="Pursley I."/>
            <person name="Horton D.L."/>
            <person name="Alikhan N.F."/>
            <person name="Baker D."/>
            <person name="Gharbi K."/>
            <person name="Hall N."/>
            <person name="Watson M."/>
            <person name="Adriaenssens E.M."/>
            <person name="Foster-Nyarko E."/>
            <person name="Jarju S."/>
            <person name="Secka A."/>
            <person name="Antonio M."/>
            <person name="Oren A."/>
            <person name="Chaudhuri R.R."/>
            <person name="La Ragione R."/>
            <person name="Hildebrand F."/>
            <person name="Pallen M.J."/>
        </authorList>
    </citation>
    <scope>NUCLEOTIDE SEQUENCE</scope>
    <source>
        <strain evidence="10">11167</strain>
    </source>
</reference>
<dbReference type="SUPFAM" id="SSF52540">
    <property type="entry name" value="P-loop containing nucleoside triphosphate hydrolases"/>
    <property type="match status" value="1"/>
</dbReference>
<dbReference type="InterPro" id="IPR011527">
    <property type="entry name" value="ABC1_TM_dom"/>
</dbReference>
<dbReference type="InterPro" id="IPR036640">
    <property type="entry name" value="ABC1_TM_sf"/>
</dbReference>
<dbReference type="InterPro" id="IPR027417">
    <property type="entry name" value="P-loop_NTPase"/>
</dbReference>
<evidence type="ECO:0000256" key="3">
    <source>
        <dbReference type="ARBA" id="ARBA00022741"/>
    </source>
</evidence>
<dbReference type="PROSITE" id="PS00211">
    <property type="entry name" value="ABC_TRANSPORTER_1"/>
    <property type="match status" value="1"/>
</dbReference>
<keyword evidence="5 7" id="KW-1133">Transmembrane helix</keyword>
<dbReference type="AlphaFoldDB" id="A0A9D9E8M3"/>
<organism evidence="10 11">
    <name type="scientific">Candidatus Aphodenecus pullistercoris</name>
    <dbReference type="NCBI Taxonomy" id="2840669"/>
    <lineage>
        <taxon>Bacteria</taxon>
        <taxon>Pseudomonadati</taxon>
        <taxon>Spirochaetota</taxon>
        <taxon>Spirochaetia</taxon>
        <taxon>Spirochaetales</taxon>
        <taxon>Candidatus Aphodenecus</taxon>
    </lineage>
</organism>
<dbReference type="Pfam" id="PF00005">
    <property type="entry name" value="ABC_tran"/>
    <property type="match status" value="1"/>
</dbReference>